<dbReference type="OrthoDB" id="2414538at2759"/>
<feature type="non-terminal residue" evidence="2">
    <location>
        <position position="136"/>
    </location>
</feature>
<organism evidence="2 3">
    <name type="scientific">Thamnocephalis sphaerospora</name>
    <dbReference type="NCBI Taxonomy" id="78915"/>
    <lineage>
        <taxon>Eukaryota</taxon>
        <taxon>Fungi</taxon>
        <taxon>Fungi incertae sedis</taxon>
        <taxon>Zoopagomycota</taxon>
        <taxon>Zoopagomycotina</taxon>
        <taxon>Zoopagomycetes</taxon>
        <taxon>Zoopagales</taxon>
        <taxon>Sigmoideomycetaceae</taxon>
        <taxon>Thamnocephalis</taxon>
    </lineage>
</organism>
<protein>
    <recommendedName>
        <fullName evidence="1">DNA polymerase zeta catalytic subunit N-terminal domain-containing protein</fullName>
    </recommendedName>
</protein>
<dbReference type="InterPro" id="IPR030559">
    <property type="entry name" value="PolZ_Rev3"/>
</dbReference>
<dbReference type="GO" id="GO:0016035">
    <property type="term" value="C:zeta DNA polymerase complex"/>
    <property type="evidence" value="ECO:0007669"/>
    <property type="project" value="InterPro"/>
</dbReference>
<dbReference type="InterPro" id="IPR012337">
    <property type="entry name" value="RNaseH-like_sf"/>
</dbReference>
<sequence length="136" mass="15393">MTQPATRKPVLSCRLVHIDHYCTIPSPLDVPARLSLDEYRSVRSVPLVRLFGTCADGRRVCVHVHQALPYLFLPYDGPRDRLYATLDPGQVSRAAELLRGGSVLRTPFHVYESHIPYTLQFIADFGMYGMGWIHLA</sequence>
<name>A0A4P9XPZ0_9FUNG</name>
<dbReference type="SUPFAM" id="SSF53098">
    <property type="entry name" value="Ribonuclease H-like"/>
    <property type="match status" value="1"/>
</dbReference>
<dbReference type="Gene3D" id="3.30.342.10">
    <property type="entry name" value="DNA Polymerase, chain B, domain 1"/>
    <property type="match status" value="2"/>
</dbReference>
<dbReference type="PANTHER" id="PTHR45812:SF1">
    <property type="entry name" value="DNA POLYMERASE ZETA CATALYTIC SUBUNIT"/>
    <property type="match status" value="1"/>
</dbReference>
<dbReference type="EMBL" id="KZ992653">
    <property type="protein sequence ID" value="RKP07962.1"/>
    <property type="molecule type" value="Genomic_DNA"/>
</dbReference>
<dbReference type="Pfam" id="PF24065">
    <property type="entry name" value="REV3_N"/>
    <property type="match status" value="1"/>
</dbReference>
<evidence type="ECO:0000313" key="3">
    <source>
        <dbReference type="Proteomes" id="UP000271241"/>
    </source>
</evidence>
<dbReference type="GO" id="GO:0003887">
    <property type="term" value="F:DNA-directed DNA polymerase activity"/>
    <property type="evidence" value="ECO:0007669"/>
    <property type="project" value="TreeGrafter"/>
</dbReference>
<evidence type="ECO:0000313" key="2">
    <source>
        <dbReference type="EMBL" id="RKP07962.1"/>
    </source>
</evidence>
<keyword evidence="3" id="KW-1185">Reference proteome</keyword>
<proteinExistence type="predicted"/>
<dbReference type="PANTHER" id="PTHR45812">
    <property type="entry name" value="DNA POLYMERASE ZETA CATALYTIC SUBUNIT"/>
    <property type="match status" value="1"/>
</dbReference>
<dbReference type="AlphaFoldDB" id="A0A4P9XPZ0"/>
<dbReference type="InterPro" id="IPR056447">
    <property type="entry name" value="REV3_N"/>
</dbReference>
<dbReference type="Proteomes" id="UP000271241">
    <property type="component" value="Unassembled WGS sequence"/>
</dbReference>
<evidence type="ECO:0000259" key="1">
    <source>
        <dbReference type="Pfam" id="PF24065"/>
    </source>
</evidence>
<dbReference type="STRING" id="78915.A0A4P9XPZ0"/>
<dbReference type="GO" id="GO:0005634">
    <property type="term" value="C:nucleus"/>
    <property type="evidence" value="ECO:0007669"/>
    <property type="project" value="TreeGrafter"/>
</dbReference>
<dbReference type="GO" id="GO:0000724">
    <property type="term" value="P:double-strand break repair via homologous recombination"/>
    <property type="evidence" value="ECO:0007669"/>
    <property type="project" value="TreeGrafter"/>
</dbReference>
<feature type="domain" description="DNA polymerase zeta catalytic subunit N-terminal" evidence="1">
    <location>
        <begin position="11"/>
        <end position="65"/>
    </location>
</feature>
<gene>
    <name evidence="2" type="ORF">THASP1DRAFT_23960</name>
</gene>
<reference evidence="3" key="1">
    <citation type="journal article" date="2018" name="Nat. Microbiol.">
        <title>Leveraging single-cell genomics to expand the fungal tree of life.</title>
        <authorList>
            <person name="Ahrendt S.R."/>
            <person name="Quandt C.A."/>
            <person name="Ciobanu D."/>
            <person name="Clum A."/>
            <person name="Salamov A."/>
            <person name="Andreopoulos B."/>
            <person name="Cheng J.F."/>
            <person name="Woyke T."/>
            <person name="Pelin A."/>
            <person name="Henrissat B."/>
            <person name="Reynolds N.K."/>
            <person name="Benny G.L."/>
            <person name="Smith M.E."/>
            <person name="James T.Y."/>
            <person name="Grigoriev I.V."/>
        </authorList>
    </citation>
    <scope>NUCLEOTIDE SEQUENCE [LARGE SCALE GENOMIC DNA]</scope>
    <source>
        <strain evidence="3">RSA 1356</strain>
    </source>
</reference>
<dbReference type="GO" id="GO:0042276">
    <property type="term" value="P:error-prone translesion synthesis"/>
    <property type="evidence" value="ECO:0007669"/>
    <property type="project" value="TreeGrafter"/>
</dbReference>
<accession>A0A4P9XPZ0</accession>